<feature type="region of interest" description="Disordered" evidence="6">
    <location>
        <begin position="1"/>
        <end position="57"/>
    </location>
</feature>
<evidence type="ECO:0000256" key="5">
    <source>
        <dbReference type="ARBA" id="ARBA00023242"/>
    </source>
</evidence>
<keyword evidence="4" id="KW-0508">mRNA splicing</keyword>
<dbReference type="SMART" id="SM00544">
    <property type="entry name" value="MA3"/>
    <property type="match status" value="1"/>
</dbReference>
<evidence type="ECO:0000256" key="2">
    <source>
        <dbReference type="ARBA" id="ARBA00006856"/>
    </source>
</evidence>
<evidence type="ECO:0000256" key="3">
    <source>
        <dbReference type="ARBA" id="ARBA00022664"/>
    </source>
</evidence>
<dbReference type="Pfam" id="PF02854">
    <property type="entry name" value="MIF4G"/>
    <property type="match status" value="1"/>
</dbReference>
<evidence type="ECO:0000259" key="7">
    <source>
        <dbReference type="PROSITE" id="PS51366"/>
    </source>
</evidence>
<feature type="domain" description="MI" evidence="7">
    <location>
        <begin position="375"/>
        <end position="491"/>
    </location>
</feature>
<feature type="compositionally biased region" description="Acidic residues" evidence="6">
    <location>
        <begin position="345"/>
        <end position="362"/>
    </location>
</feature>
<dbReference type="Gene3D" id="1.25.40.180">
    <property type="match status" value="1"/>
</dbReference>
<feature type="compositionally biased region" description="Acidic residues" evidence="6">
    <location>
        <begin position="579"/>
        <end position="596"/>
    </location>
</feature>
<feature type="compositionally biased region" description="Basic and acidic residues" evidence="6">
    <location>
        <begin position="631"/>
        <end position="659"/>
    </location>
</feature>
<dbReference type="GO" id="GO:0071013">
    <property type="term" value="C:catalytic step 2 spliceosome"/>
    <property type="evidence" value="ECO:0007669"/>
    <property type="project" value="TreeGrafter"/>
</dbReference>
<comment type="caution">
    <text evidence="8">The sequence shown here is derived from an EMBL/GenBank/DDBJ whole genome shotgun (WGS) entry which is preliminary data.</text>
</comment>
<dbReference type="InterPro" id="IPR003891">
    <property type="entry name" value="Initiation_fac_eIF4g_MI"/>
</dbReference>
<evidence type="ECO:0000313" key="8">
    <source>
        <dbReference type="EMBL" id="KAI6661065.1"/>
    </source>
</evidence>
<dbReference type="SUPFAM" id="SSF48371">
    <property type="entry name" value="ARM repeat"/>
    <property type="match status" value="1"/>
</dbReference>
<dbReference type="InterPro" id="IPR050781">
    <property type="entry name" value="CWC22_splicing_factor"/>
</dbReference>
<feature type="region of interest" description="Disordered" evidence="6">
    <location>
        <begin position="577"/>
        <end position="731"/>
    </location>
</feature>
<keyword evidence="3" id="KW-0507">mRNA processing</keyword>
<comment type="similarity">
    <text evidence="2">Belongs to the CWC22 family.</text>
</comment>
<dbReference type="Proteomes" id="UP001165289">
    <property type="component" value="Unassembled WGS sequence"/>
</dbReference>
<gene>
    <name evidence="8" type="ORF">LOD99_13787</name>
</gene>
<protein>
    <submittedName>
        <fullName evidence="8">Pre-mRNA-splicing factor CWC22-like protein isoform X1</fullName>
    </submittedName>
</protein>
<reference evidence="8 9" key="1">
    <citation type="journal article" date="2023" name="BMC Biol.">
        <title>The compact genome of the sponge Oopsacas minuta (Hexactinellida) is lacking key metazoan core genes.</title>
        <authorList>
            <person name="Santini S."/>
            <person name="Schenkelaars Q."/>
            <person name="Jourda C."/>
            <person name="Duchesne M."/>
            <person name="Belahbib H."/>
            <person name="Rocher C."/>
            <person name="Selva M."/>
            <person name="Riesgo A."/>
            <person name="Vervoort M."/>
            <person name="Leys S.P."/>
            <person name="Kodjabachian L."/>
            <person name="Le Bivic A."/>
            <person name="Borchiellini C."/>
            <person name="Claverie J.M."/>
            <person name="Renard E."/>
        </authorList>
    </citation>
    <scope>NUCLEOTIDE SEQUENCE [LARGE SCALE GENOMIC DNA]</scope>
    <source>
        <strain evidence="8">SPO-2</strain>
    </source>
</reference>
<evidence type="ECO:0000256" key="1">
    <source>
        <dbReference type="ARBA" id="ARBA00004324"/>
    </source>
</evidence>
<feature type="compositionally biased region" description="Basic residues" evidence="6">
    <location>
        <begin position="708"/>
        <end position="731"/>
    </location>
</feature>
<dbReference type="PANTHER" id="PTHR18034">
    <property type="entry name" value="CELL CYCLE CONTROL PROTEIN CWF22-RELATED"/>
    <property type="match status" value="1"/>
</dbReference>
<dbReference type="PROSITE" id="PS51366">
    <property type="entry name" value="MI"/>
    <property type="match status" value="1"/>
</dbReference>
<comment type="subcellular location">
    <subcellularLocation>
        <location evidence="1">Nucleus speckle</location>
    </subcellularLocation>
</comment>
<name>A0AAV7KJF6_9METZ</name>
<feature type="compositionally biased region" description="Basic and acidic residues" evidence="6">
    <location>
        <begin position="682"/>
        <end position="691"/>
    </location>
</feature>
<accession>A0AAV7KJF6</accession>
<dbReference type="FunFam" id="1.25.40.180:FF:000004">
    <property type="entry name" value="pre-mRNA-splicing factor CWC22 homolog"/>
    <property type="match status" value="1"/>
</dbReference>
<dbReference type="SMART" id="SM00543">
    <property type="entry name" value="MIF4G"/>
    <property type="match status" value="1"/>
</dbReference>
<dbReference type="Pfam" id="PF02847">
    <property type="entry name" value="MA3"/>
    <property type="match status" value="1"/>
</dbReference>
<feature type="compositionally biased region" description="Basic and acidic residues" evidence="6">
    <location>
        <begin position="39"/>
        <end position="57"/>
    </location>
</feature>
<dbReference type="AlphaFoldDB" id="A0AAV7KJF6"/>
<dbReference type="InterPro" id="IPR016024">
    <property type="entry name" value="ARM-type_fold"/>
</dbReference>
<dbReference type="GO" id="GO:0003723">
    <property type="term" value="F:RNA binding"/>
    <property type="evidence" value="ECO:0007669"/>
    <property type="project" value="InterPro"/>
</dbReference>
<evidence type="ECO:0000313" key="9">
    <source>
        <dbReference type="Proteomes" id="UP001165289"/>
    </source>
</evidence>
<keyword evidence="5" id="KW-0539">Nucleus</keyword>
<proteinExistence type="inferred from homology"/>
<dbReference type="EMBL" id="JAKMXF010000022">
    <property type="protein sequence ID" value="KAI6661065.1"/>
    <property type="molecule type" value="Genomic_DNA"/>
</dbReference>
<evidence type="ECO:0000256" key="4">
    <source>
        <dbReference type="ARBA" id="ARBA00023187"/>
    </source>
</evidence>
<organism evidence="8 9">
    <name type="scientific">Oopsacas minuta</name>
    <dbReference type="NCBI Taxonomy" id="111878"/>
    <lineage>
        <taxon>Eukaryota</taxon>
        <taxon>Metazoa</taxon>
        <taxon>Porifera</taxon>
        <taxon>Hexactinellida</taxon>
        <taxon>Hexasterophora</taxon>
        <taxon>Lyssacinosida</taxon>
        <taxon>Leucopsacidae</taxon>
        <taxon>Oopsacas</taxon>
    </lineage>
</organism>
<dbReference type="GO" id="GO:0000398">
    <property type="term" value="P:mRNA splicing, via spliceosome"/>
    <property type="evidence" value="ECO:0007669"/>
    <property type="project" value="TreeGrafter"/>
</dbReference>
<feature type="region of interest" description="Disordered" evidence="6">
    <location>
        <begin position="342"/>
        <end position="368"/>
    </location>
</feature>
<dbReference type="GO" id="GO:0016607">
    <property type="term" value="C:nuclear speck"/>
    <property type="evidence" value="ECO:0007669"/>
    <property type="project" value="UniProtKB-SubCell"/>
</dbReference>
<evidence type="ECO:0000256" key="6">
    <source>
        <dbReference type="SAM" id="MobiDB-lite"/>
    </source>
</evidence>
<feature type="compositionally biased region" description="Basic residues" evidence="6">
    <location>
        <begin position="665"/>
        <end position="681"/>
    </location>
</feature>
<feature type="compositionally biased region" description="Basic and acidic residues" evidence="6">
    <location>
        <begin position="698"/>
        <end position="707"/>
    </location>
</feature>
<keyword evidence="9" id="KW-1185">Reference proteome</keyword>
<sequence length="731" mass="83776">MASNENRSPNNREYHPHSSQRNKRSLPPDRVSLSSKRMNRGDRVDQDNKDKPQKDVNLKLSVITGSRYIPPGRLRQMQDQMTDKSSTEYQMLSWNALKRSINGIINKSNVSNIARIVEELFSENLVRGRGLLAQSIMQAQLFSPVFSQVYACLVAIVNTKLPTNGELILHRLVNQFKKSYKRKNKNDCVATVKFIAHLVNQGVAHELLALQVLTLLLETPTDDSVELCIAFLKECGMKLKDVSSRAFTAVNDTLRNVLHEGKLQKRNLYIVETYLKILKDGFKEHPPIIPSLDLVSEEDQITHLVSLEDNLELHTELNIFKMDPEFLQNNEKYEQLKAAILGDGNEGETEGSGDDESSDEDKGEILDNTSTNMDQFKRTMYLTLMSSINYEETVHKIICMKLPSGSERQVLDMIQECACRERSYMKYFGLTSQRLCILKKPYMDAAEVSFRESFATIHRLESKMLRNAARYFAQLLYSDAIPWSSLECIQLNEEDTNASSRIFIKILFQELAEYMGLVKLNERLNDPSLAPFFEGIFSKGNPKHSRFSVNFFTTIGLGGLTESLREYLKTTAALRVGDDDTSSDDSDDNNSGDESSDSSVAADDVEVTNSEIQEIPEENVNDSAPTLGRYRRQDNAEQRESRRRLEANSEIQETPKEIIDNPTPKRCKNTHKHDSKHRESRNRHNLDDAKHTHSRDRRRYDQDDRPPSRNRSRSPHRDKARKRESKKHANY</sequence>
<dbReference type="PANTHER" id="PTHR18034:SF3">
    <property type="entry name" value="PRE-MRNA-SPLICING FACTOR CWC22 HOMOLOG"/>
    <property type="match status" value="1"/>
</dbReference>
<dbReference type="InterPro" id="IPR003890">
    <property type="entry name" value="MIF4G-like_typ-3"/>
</dbReference>